<name>A0A235BUS4_UNCW3</name>
<reference evidence="1 2" key="1">
    <citation type="submission" date="2017-07" db="EMBL/GenBank/DDBJ databases">
        <title>Recovery of genomes from metagenomes via a dereplication, aggregation, and scoring strategy.</title>
        <authorList>
            <person name="Sieber C.M."/>
            <person name="Probst A.J."/>
            <person name="Sharrar A."/>
            <person name="Thomas B.C."/>
            <person name="Hess M."/>
            <person name="Tringe S.G."/>
            <person name="Banfield J.F."/>
        </authorList>
    </citation>
    <scope>NUCLEOTIDE SEQUENCE [LARGE SCALE GENOMIC DNA]</scope>
    <source>
        <strain evidence="1">JGI_Cruoil_03_51_56</strain>
    </source>
</reference>
<accession>A0A235BUS4</accession>
<dbReference type="AlphaFoldDB" id="A0A235BUS4"/>
<comment type="caution">
    <text evidence="1">The sequence shown here is derived from an EMBL/GenBank/DDBJ whole genome shotgun (WGS) entry which is preliminary data.</text>
</comment>
<dbReference type="Proteomes" id="UP000215559">
    <property type="component" value="Unassembled WGS sequence"/>
</dbReference>
<protein>
    <submittedName>
        <fullName evidence="1">Uncharacterized protein</fullName>
    </submittedName>
</protein>
<evidence type="ECO:0000313" key="1">
    <source>
        <dbReference type="EMBL" id="OYD15961.1"/>
    </source>
</evidence>
<proteinExistence type="predicted"/>
<gene>
    <name evidence="1" type="ORF">CH330_03995</name>
</gene>
<evidence type="ECO:0000313" key="2">
    <source>
        <dbReference type="Proteomes" id="UP000215559"/>
    </source>
</evidence>
<organism evidence="1 2">
    <name type="scientific">candidate division WOR-3 bacterium JGI_Cruoil_03_51_56</name>
    <dbReference type="NCBI Taxonomy" id="1973747"/>
    <lineage>
        <taxon>Bacteria</taxon>
        <taxon>Bacteria division WOR-3</taxon>
    </lineage>
</organism>
<sequence>MLLPFHLWFYWLLYSRFILLLHLPSDNLLFPLSANQIANALFRLFVQKSVCATGTKKSLFYDRRR</sequence>
<dbReference type="EMBL" id="NOZP01000078">
    <property type="protein sequence ID" value="OYD15961.1"/>
    <property type="molecule type" value="Genomic_DNA"/>
</dbReference>